<dbReference type="AlphaFoldDB" id="A0A4C1YTZ7"/>
<evidence type="ECO:0000256" key="1">
    <source>
        <dbReference type="SAM" id="MobiDB-lite"/>
    </source>
</evidence>
<comment type="caution">
    <text evidence="2">The sequence shown here is derived from an EMBL/GenBank/DDBJ whole genome shotgun (WGS) entry which is preliminary data.</text>
</comment>
<reference evidence="2 3" key="1">
    <citation type="journal article" date="2019" name="Commun. Biol.">
        <title>The bagworm genome reveals a unique fibroin gene that provides high tensile strength.</title>
        <authorList>
            <person name="Kono N."/>
            <person name="Nakamura H."/>
            <person name="Ohtoshi R."/>
            <person name="Tomita M."/>
            <person name="Numata K."/>
            <person name="Arakawa K."/>
        </authorList>
    </citation>
    <scope>NUCLEOTIDE SEQUENCE [LARGE SCALE GENOMIC DNA]</scope>
</reference>
<dbReference type="EMBL" id="BGZK01001440">
    <property type="protein sequence ID" value="GBP79971.1"/>
    <property type="molecule type" value="Genomic_DNA"/>
</dbReference>
<name>A0A4C1YTZ7_EUMVA</name>
<sequence>MVTGFGEMISMSDVTSLNGAATSRARHRLRAQIYNARKITIYLTSPNAKRNRQGGLRESQNRARKSKSTTWGVSRVTRVRRDKGELKCSISSQNTRATSDDGPN</sequence>
<accession>A0A4C1YTZ7</accession>
<feature type="region of interest" description="Disordered" evidence="1">
    <location>
        <begin position="46"/>
        <end position="104"/>
    </location>
</feature>
<dbReference type="Proteomes" id="UP000299102">
    <property type="component" value="Unassembled WGS sequence"/>
</dbReference>
<organism evidence="2 3">
    <name type="scientific">Eumeta variegata</name>
    <name type="common">Bagworm moth</name>
    <name type="synonym">Eumeta japonica</name>
    <dbReference type="NCBI Taxonomy" id="151549"/>
    <lineage>
        <taxon>Eukaryota</taxon>
        <taxon>Metazoa</taxon>
        <taxon>Ecdysozoa</taxon>
        <taxon>Arthropoda</taxon>
        <taxon>Hexapoda</taxon>
        <taxon>Insecta</taxon>
        <taxon>Pterygota</taxon>
        <taxon>Neoptera</taxon>
        <taxon>Endopterygota</taxon>
        <taxon>Lepidoptera</taxon>
        <taxon>Glossata</taxon>
        <taxon>Ditrysia</taxon>
        <taxon>Tineoidea</taxon>
        <taxon>Psychidae</taxon>
        <taxon>Oiketicinae</taxon>
        <taxon>Eumeta</taxon>
    </lineage>
</organism>
<evidence type="ECO:0000313" key="2">
    <source>
        <dbReference type="EMBL" id="GBP79971.1"/>
    </source>
</evidence>
<evidence type="ECO:0000313" key="3">
    <source>
        <dbReference type="Proteomes" id="UP000299102"/>
    </source>
</evidence>
<gene>
    <name evidence="2" type="ORF">EVAR_52970_1</name>
</gene>
<keyword evidence="3" id="KW-1185">Reference proteome</keyword>
<proteinExistence type="predicted"/>
<protein>
    <submittedName>
        <fullName evidence="2">Uncharacterized protein</fullName>
    </submittedName>
</protein>